<evidence type="ECO:0000313" key="2">
    <source>
        <dbReference type="EMBL" id="MBB4838898.1"/>
    </source>
</evidence>
<keyword evidence="1" id="KW-0732">Signal</keyword>
<dbReference type="PROSITE" id="PS51257">
    <property type="entry name" value="PROKAR_LIPOPROTEIN"/>
    <property type="match status" value="1"/>
</dbReference>
<reference evidence="2 3" key="1">
    <citation type="submission" date="2020-08" db="EMBL/GenBank/DDBJ databases">
        <title>Functional genomics of gut bacteria from endangered species of beetles.</title>
        <authorList>
            <person name="Carlos-Shanley C."/>
        </authorList>
    </citation>
    <scope>NUCLEOTIDE SEQUENCE [LARGE SCALE GENOMIC DNA]</scope>
    <source>
        <strain evidence="2 3">S00224</strain>
    </source>
</reference>
<evidence type="ECO:0008006" key="4">
    <source>
        <dbReference type="Google" id="ProtNLM"/>
    </source>
</evidence>
<dbReference type="Proteomes" id="UP000575241">
    <property type="component" value="Unassembled WGS sequence"/>
</dbReference>
<dbReference type="EMBL" id="JACHLN010000002">
    <property type="protein sequence ID" value="MBB4838898.1"/>
    <property type="molecule type" value="Genomic_DNA"/>
</dbReference>
<dbReference type="AlphaFoldDB" id="A0A7W7K0T0"/>
<keyword evidence="3" id="KW-1185">Reference proteome</keyword>
<evidence type="ECO:0000256" key="1">
    <source>
        <dbReference type="SAM" id="SignalP"/>
    </source>
</evidence>
<accession>A0A7W7K0T0</accession>
<proteinExistence type="predicted"/>
<evidence type="ECO:0000313" key="3">
    <source>
        <dbReference type="Proteomes" id="UP000575241"/>
    </source>
</evidence>
<comment type="caution">
    <text evidence="2">The sequence shown here is derived from an EMBL/GenBank/DDBJ whole genome shotgun (WGS) entry which is preliminary data.</text>
</comment>
<protein>
    <recommendedName>
        <fullName evidence="4">Lipoprotein</fullName>
    </recommendedName>
</protein>
<feature type="signal peptide" evidence="1">
    <location>
        <begin position="1"/>
        <end position="20"/>
    </location>
</feature>
<dbReference type="RefSeq" id="WP_184166159.1">
    <property type="nucleotide sequence ID" value="NZ_JACHLN010000002.1"/>
</dbReference>
<feature type="chain" id="PRO_5031155464" description="Lipoprotein" evidence="1">
    <location>
        <begin position="21"/>
        <end position="169"/>
    </location>
</feature>
<organism evidence="2 3">
    <name type="scientific">Sphingomonas kyeonggiensis</name>
    <dbReference type="NCBI Taxonomy" id="1268553"/>
    <lineage>
        <taxon>Bacteria</taxon>
        <taxon>Pseudomonadati</taxon>
        <taxon>Pseudomonadota</taxon>
        <taxon>Alphaproteobacteria</taxon>
        <taxon>Sphingomonadales</taxon>
        <taxon>Sphingomonadaceae</taxon>
        <taxon>Sphingomonas</taxon>
    </lineage>
</organism>
<sequence length="169" mass="17724">MKRAGPLLALLLAACSSGTAQENKAQPPQDLEKAAIERGLVRNPADTDIAGLYARDTDRVCIVPDAELGYRIGAFVDYGDRITCSGTGRASRVGESLHVEFGEDGSCSFDAKYDGDKIAFPGALPDGCNKYCAKRASYAGLEVTRLSESAAEAAAMRDANGKRLCGGGN</sequence>
<gene>
    <name evidence="2" type="ORF">HNP52_001967</name>
</gene>
<name>A0A7W7K0T0_9SPHN</name>